<dbReference type="InterPro" id="IPR008942">
    <property type="entry name" value="ENTH_VHS"/>
</dbReference>
<dbReference type="PANTHER" id="PTHR28670:SF1">
    <property type="entry name" value="UV-STIMULATED SCAFFOLD PROTEIN A"/>
    <property type="match status" value="1"/>
</dbReference>
<evidence type="ECO:0000313" key="2">
    <source>
        <dbReference type="EMBL" id="CAL5220496.1"/>
    </source>
</evidence>
<dbReference type="Proteomes" id="UP001497392">
    <property type="component" value="Unassembled WGS sequence"/>
</dbReference>
<feature type="region of interest" description="Disordered" evidence="1">
    <location>
        <begin position="487"/>
        <end position="511"/>
    </location>
</feature>
<feature type="region of interest" description="Disordered" evidence="1">
    <location>
        <begin position="533"/>
        <end position="669"/>
    </location>
</feature>
<keyword evidence="3" id="KW-1185">Reference proteome</keyword>
<protein>
    <submittedName>
        <fullName evidence="2">G2525 protein</fullName>
    </submittedName>
</protein>
<feature type="compositionally biased region" description="Low complexity" evidence="1">
    <location>
        <begin position="796"/>
        <end position="811"/>
    </location>
</feature>
<gene>
    <name evidence="2" type="primary">g2525</name>
    <name evidence="2" type="ORF">VP750_LOCUS2155</name>
</gene>
<feature type="region of interest" description="Disordered" evidence="1">
    <location>
        <begin position="741"/>
        <end position="774"/>
    </location>
</feature>
<feature type="region of interest" description="Disordered" evidence="1">
    <location>
        <begin position="240"/>
        <end position="261"/>
    </location>
</feature>
<name>A0ABP1FM96_9CHLO</name>
<feature type="compositionally biased region" description="Basic and acidic residues" evidence="1">
    <location>
        <begin position="659"/>
        <end position="669"/>
    </location>
</feature>
<dbReference type="EMBL" id="CAXHTA020000004">
    <property type="protein sequence ID" value="CAL5220496.1"/>
    <property type="molecule type" value="Genomic_DNA"/>
</dbReference>
<organism evidence="2 3">
    <name type="scientific">Coccomyxa viridis</name>
    <dbReference type="NCBI Taxonomy" id="1274662"/>
    <lineage>
        <taxon>Eukaryota</taxon>
        <taxon>Viridiplantae</taxon>
        <taxon>Chlorophyta</taxon>
        <taxon>core chlorophytes</taxon>
        <taxon>Trebouxiophyceae</taxon>
        <taxon>Trebouxiophyceae incertae sedis</taxon>
        <taxon>Coccomyxaceae</taxon>
        <taxon>Coccomyxa</taxon>
    </lineage>
</organism>
<reference evidence="2 3" key="1">
    <citation type="submission" date="2024-06" db="EMBL/GenBank/DDBJ databases">
        <authorList>
            <person name="Kraege A."/>
            <person name="Thomma B."/>
        </authorList>
    </citation>
    <scope>NUCLEOTIDE SEQUENCE [LARGE SCALE GENOMIC DNA]</scope>
</reference>
<feature type="compositionally biased region" description="Polar residues" evidence="1">
    <location>
        <begin position="823"/>
        <end position="835"/>
    </location>
</feature>
<feature type="compositionally biased region" description="Low complexity" evidence="1">
    <location>
        <begin position="619"/>
        <end position="632"/>
    </location>
</feature>
<proteinExistence type="predicted"/>
<feature type="compositionally biased region" description="Basic and acidic residues" evidence="1">
    <location>
        <begin position="747"/>
        <end position="756"/>
    </location>
</feature>
<comment type="caution">
    <text evidence="2">The sequence shown here is derived from an EMBL/GenBank/DDBJ whole genome shotgun (WGS) entry which is preliminary data.</text>
</comment>
<dbReference type="InterPro" id="IPR049408">
    <property type="entry name" value="UVSSA_N_a-solenoid_rpt"/>
</dbReference>
<dbReference type="SUPFAM" id="SSF48464">
    <property type="entry name" value="ENTH/VHS domain"/>
    <property type="match status" value="1"/>
</dbReference>
<feature type="region of interest" description="Disordered" evidence="1">
    <location>
        <begin position="993"/>
        <end position="1018"/>
    </location>
</feature>
<feature type="compositionally biased region" description="Acidic residues" evidence="1">
    <location>
        <begin position="266"/>
        <end position="279"/>
    </location>
</feature>
<accession>A0ABP1FM96</accession>
<feature type="region of interest" description="Disordered" evidence="1">
    <location>
        <begin position="787"/>
        <end position="935"/>
    </location>
</feature>
<feature type="region of interest" description="Disordered" evidence="1">
    <location>
        <begin position="266"/>
        <end position="285"/>
    </location>
</feature>
<dbReference type="Pfam" id="PF20867">
    <property type="entry name" value="UVSSA_N"/>
    <property type="match status" value="1"/>
</dbReference>
<evidence type="ECO:0000313" key="3">
    <source>
        <dbReference type="Proteomes" id="UP001497392"/>
    </source>
</evidence>
<feature type="compositionally biased region" description="Polar residues" evidence="1">
    <location>
        <begin position="644"/>
        <end position="656"/>
    </location>
</feature>
<feature type="compositionally biased region" description="Basic and acidic residues" evidence="1">
    <location>
        <begin position="918"/>
        <end position="935"/>
    </location>
</feature>
<dbReference type="PANTHER" id="PTHR28670">
    <property type="entry name" value="UV-STIMULATED SCAFFOLD PROTEIN A"/>
    <property type="match status" value="1"/>
</dbReference>
<dbReference type="Gene3D" id="1.25.40.90">
    <property type="match status" value="1"/>
</dbReference>
<feature type="region of interest" description="Disordered" evidence="1">
    <location>
        <begin position="416"/>
        <end position="454"/>
    </location>
</feature>
<feature type="compositionally biased region" description="Polar residues" evidence="1">
    <location>
        <begin position="533"/>
        <end position="543"/>
    </location>
</feature>
<evidence type="ECO:0000256" key="1">
    <source>
        <dbReference type="SAM" id="MobiDB-lite"/>
    </source>
</evidence>
<feature type="compositionally biased region" description="Acidic residues" evidence="1">
    <location>
        <begin position="867"/>
        <end position="877"/>
    </location>
</feature>
<feature type="compositionally biased region" description="Basic and acidic residues" evidence="1">
    <location>
        <begin position="999"/>
        <end position="1018"/>
    </location>
</feature>
<dbReference type="InterPro" id="IPR018610">
    <property type="entry name" value="UVSSA"/>
</dbReference>
<sequence>MQVQDNLEHVLSASRNRRQYRRQPAAAVAAPPVNDSSVLADLLLKATDKRNQELDLGVLRRIKALCRKSEEHIRAVHDYLLHALEANHAQVRFHAMEICDQLFQRSHLFRHLTTQHLPQILEHAVGTKASRPLPGPPHVATHLNEKALESIDQWTDKYGAYYQQLRVTMRYLKDVLQMQFPQLRARAAAAEAEARAREARAQNILREKLVNIVETYDETSREIQSTLVQMDEAFELLMPKPDQAERSKQRLAAQDEDDLEWEDVAADDGADGEEADAEGLSEYRDTAVPEDLLGRTSVVPNPDPAVLETLRELNQLLGGSQMRTVNEWLRILNQVVTGESGSDEDREREQLLRRATDLRGSITRAQDRYGAVMDAFKTAEEITLGVPPKQADAAAEPGQEPKEAVPPWLARQQPNLADLFGGSSSDEEQAQQQAAKTAARRAGEALPGKARLKTDSSKAFRTGVAADFSAGGAQAAVSAAGNGLSTSALQPEVPNPAPTRITQRNGKAGRPAIEAIVTPAKRMPGMNHSAVAQQLEQDLSGSEQPPALGLLSGIRTDDASQQKSQNRGSKRRDPWKPVVLEDYNDEEEGNTPKFGVVGTDPWDAAVSDKDARRATPGASSSESDGPQPSSTSAARQRGAGRHQNGGQNTAQASTGAAQEAKKSSIHESLKQALAAQAPVVPSGPHLAYWDSKDQALVNARGMQVYNHWGPVDEHKTLPTERLNELFGSMATYYKPPSKQELLSAGKRKAEPERPSFTDEPLEAQKQKRPRAPVTPILPPAVAKLMGASTSTSLPQASSIAAASGNAAAQSAPVYLAAAKPKQAISSGRPGQSAQRSAYLWPGQNPVGDGHKTEPEGANPGFLPDGEAATEQDIEVEELEWKPGEAAGPSAGDEMEALPAPKDERRGASPPPTQARGTRARDPEKPSKGQRALDKAYNDAVLAEAASKDPILAHRWAAQQASKADTTKKAQGAKKKLGVRASLARKLLSKRAVMSAAHDMSTHEAEAHQDLNTNRWEEK</sequence>